<dbReference type="SUPFAM" id="SSF88659">
    <property type="entry name" value="Sigma3 and sigma4 domains of RNA polymerase sigma factors"/>
    <property type="match status" value="1"/>
</dbReference>
<dbReference type="InterPro" id="IPR007627">
    <property type="entry name" value="RNA_pol_sigma70_r2"/>
</dbReference>
<dbReference type="SUPFAM" id="SSF54427">
    <property type="entry name" value="NTF2-like"/>
    <property type="match status" value="1"/>
</dbReference>
<evidence type="ECO:0000259" key="3">
    <source>
        <dbReference type="Pfam" id="PF08281"/>
    </source>
</evidence>
<dbReference type="InterPro" id="IPR013325">
    <property type="entry name" value="RNA_pol_sigma_r2"/>
</dbReference>
<feature type="domain" description="RNA polymerase sigma factor 70 region 4 type 2" evidence="3">
    <location>
        <begin position="110"/>
        <end position="160"/>
    </location>
</feature>
<dbReference type="Pfam" id="PF14534">
    <property type="entry name" value="DUF4440"/>
    <property type="match status" value="1"/>
</dbReference>
<proteinExistence type="predicted"/>
<dbReference type="InterPro" id="IPR052704">
    <property type="entry name" value="ECF_Sigma-70_Domain"/>
</dbReference>
<dbReference type="InterPro" id="IPR013324">
    <property type="entry name" value="RNA_pol_sigma_r3/r4-like"/>
</dbReference>
<organism evidence="5 6">
    <name type="scientific">Paenibacillus cookii</name>
    <dbReference type="NCBI Taxonomy" id="157839"/>
    <lineage>
        <taxon>Bacteria</taxon>
        <taxon>Bacillati</taxon>
        <taxon>Bacillota</taxon>
        <taxon>Bacilli</taxon>
        <taxon>Bacillales</taxon>
        <taxon>Paenibacillaceae</taxon>
        <taxon>Paenibacillus</taxon>
    </lineage>
</organism>
<dbReference type="SUPFAM" id="SSF88946">
    <property type="entry name" value="Sigma2 domain of RNA polymerase sigma factors"/>
    <property type="match status" value="1"/>
</dbReference>
<dbReference type="Pfam" id="PF08281">
    <property type="entry name" value="Sigma70_r4_2"/>
    <property type="match status" value="1"/>
</dbReference>
<feature type="domain" description="DUF4440" evidence="4">
    <location>
        <begin position="176"/>
        <end position="260"/>
    </location>
</feature>
<dbReference type="EMBL" id="BORW01000010">
    <property type="protein sequence ID" value="GIO67509.1"/>
    <property type="molecule type" value="Genomic_DNA"/>
</dbReference>
<name>A0ABQ4LW54_9BACL</name>
<dbReference type="InterPro" id="IPR013249">
    <property type="entry name" value="RNA_pol_sigma70_r4_t2"/>
</dbReference>
<comment type="caution">
    <text evidence="5">The sequence shown here is derived from an EMBL/GenBank/DDBJ whole genome shotgun (WGS) entry which is preliminary data.</text>
</comment>
<keyword evidence="6" id="KW-1185">Reference proteome</keyword>
<evidence type="ECO:0000256" key="1">
    <source>
        <dbReference type="ARBA" id="ARBA00011344"/>
    </source>
</evidence>
<protein>
    <submittedName>
        <fullName evidence="5">RNA polymerase sigma factor SigJ</fullName>
    </submittedName>
</protein>
<dbReference type="Proteomes" id="UP000680638">
    <property type="component" value="Unassembled WGS sequence"/>
</dbReference>
<reference evidence="5 6" key="1">
    <citation type="submission" date="2021-03" db="EMBL/GenBank/DDBJ databases">
        <title>Antimicrobial resistance genes in bacteria isolated from Japanese honey, and their potential for conferring macrolide and lincosamide resistance in the American foulbrood pathogen Paenibacillus larvae.</title>
        <authorList>
            <person name="Okamoto M."/>
            <person name="Kumagai M."/>
            <person name="Kanamori H."/>
            <person name="Takamatsu D."/>
        </authorList>
    </citation>
    <scope>NUCLEOTIDE SEQUENCE [LARGE SCALE GENOMIC DNA]</scope>
    <source>
        <strain evidence="5 6">J21TS3</strain>
    </source>
</reference>
<evidence type="ECO:0000313" key="6">
    <source>
        <dbReference type="Proteomes" id="UP000680638"/>
    </source>
</evidence>
<dbReference type="InterPro" id="IPR027843">
    <property type="entry name" value="DUF4440"/>
</dbReference>
<accession>A0ABQ4LW54</accession>
<dbReference type="NCBIfam" id="TIGR02937">
    <property type="entry name" value="sigma70-ECF"/>
    <property type="match status" value="1"/>
</dbReference>
<feature type="domain" description="RNA polymerase sigma-70 region 2" evidence="2">
    <location>
        <begin position="10"/>
        <end position="75"/>
    </location>
</feature>
<dbReference type="NCBIfam" id="NF007214">
    <property type="entry name" value="PRK09636.1"/>
    <property type="match status" value="1"/>
</dbReference>
<dbReference type="InterPro" id="IPR014284">
    <property type="entry name" value="RNA_pol_sigma-70_dom"/>
</dbReference>
<dbReference type="Gene3D" id="1.10.10.10">
    <property type="entry name" value="Winged helix-like DNA-binding domain superfamily/Winged helix DNA-binding domain"/>
    <property type="match status" value="1"/>
</dbReference>
<evidence type="ECO:0000259" key="4">
    <source>
        <dbReference type="Pfam" id="PF14534"/>
    </source>
</evidence>
<gene>
    <name evidence="5" type="ORF">J21TS3_23300</name>
</gene>
<evidence type="ECO:0000313" key="5">
    <source>
        <dbReference type="EMBL" id="GIO67509.1"/>
    </source>
</evidence>
<dbReference type="PANTHER" id="PTHR30173:SF36">
    <property type="entry name" value="ECF RNA POLYMERASE SIGMA FACTOR SIGJ"/>
    <property type="match status" value="1"/>
</dbReference>
<dbReference type="Gene3D" id="3.10.450.50">
    <property type="match status" value="1"/>
</dbReference>
<dbReference type="InterPro" id="IPR032710">
    <property type="entry name" value="NTF2-like_dom_sf"/>
</dbReference>
<dbReference type="Gene3D" id="1.10.1740.10">
    <property type="match status" value="1"/>
</dbReference>
<dbReference type="Pfam" id="PF04542">
    <property type="entry name" value="Sigma70_r2"/>
    <property type="match status" value="1"/>
</dbReference>
<comment type="subunit">
    <text evidence="1">Interacts transiently with the RNA polymerase catalytic core formed by RpoA, RpoB, RpoC and RpoZ (2 alpha, 1 beta, 1 beta' and 1 omega subunit) to form the RNA polymerase holoenzyme that can initiate transcription.</text>
</comment>
<evidence type="ECO:0000259" key="2">
    <source>
        <dbReference type="Pfam" id="PF04542"/>
    </source>
</evidence>
<dbReference type="InterPro" id="IPR036388">
    <property type="entry name" value="WH-like_DNA-bd_sf"/>
</dbReference>
<sequence length="294" mass="33427">MTNKAAFETLYRTYRTYGMSIAYRMLGTYADAEDIVQDVFAELADKNPAEIHHMKSYIAKSVTNRCLNLLRSARKTREEYIGEWLPEPIAASSELPELAAEQKDTLSYAYLLMLERLSPIERAVFLLREVFKYGYGQIADMTGKTEANCRKILSRAKRQLQGNEQPASPPGTERQRAAVERFADAFLHCDSKALLELLAEDAVLISDGGGVARTAIRPIFGRDRILRLFCSPKAYRDMRIWSRQITELNGETAIVFTDGHGAKAAVCFRFTESGDRLRHVYMIKNPYKLVHLRT</sequence>
<dbReference type="PANTHER" id="PTHR30173">
    <property type="entry name" value="SIGMA 19 FACTOR"/>
    <property type="match status" value="1"/>
</dbReference>
<dbReference type="RefSeq" id="WP_246536856.1">
    <property type="nucleotide sequence ID" value="NZ_BORW01000010.1"/>
</dbReference>